<accession>A0A1G4I6W3</accession>
<protein>
    <submittedName>
        <fullName evidence="2">Cell division cycle protein, putative</fullName>
    </submittedName>
</protein>
<evidence type="ECO:0000313" key="2">
    <source>
        <dbReference type="EMBL" id="SCU67475.1"/>
    </source>
</evidence>
<dbReference type="AlphaFoldDB" id="A0A1G4I6W3"/>
<keyword evidence="2" id="KW-0131">Cell cycle</keyword>
<dbReference type="GO" id="GO:0005634">
    <property type="term" value="C:nucleus"/>
    <property type="evidence" value="ECO:0007669"/>
    <property type="project" value="TreeGrafter"/>
</dbReference>
<dbReference type="InterPro" id="IPR003959">
    <property type="entry name" value="ATPase_AAA_core"/>
</dbReference>
<organism evidence="2 3">
    <name type="scientific">Trypanosoma equiperdum</name>
    <dbReference type="NCBI Taxonomy" id="5694"/>
    <lineage>
        <taxon>Eukaryota</taxon>
        <taxon>Discoba</taxon>
        <taxon>Euglenozoa</taxon>
        <taxon>Kinetoplastea</taxon>
        <taxon>Metakinetoplastina</taxon>
        <taxon>Trypanosomatida</taxon>
        <taxon>Trypanosomatidae</taxon>
        <taxon>Trypanosoma</taxon>
    </lineage>
</organism>
<dbReference type="Proteomes" id="UP000195570">
    <property type="component" value="Unassembled WGS sequence"/>
</dbReference>
<dbReference type="GO" id="GO:0034098">
    <property type="term" value="C:VCP-NPL4-UFD1 AAA ATPase complex"/>
    <property type="evidence" value="ECO:0007669"/>
    <property type="project" value="TreeGrafter"/>
</dbReference>
<comment type="caution">
    <text evidence="2">The sequence shown here is derived from an EMBL/GenBank/DDBJ whole genome shotgun (WGS) entry which is preliminary data.</text>
</comment>
<feature type="domain" description="AAA+ ATPase" evidence="1">
    <location>
        <begin position="204"/>
        <end position="367"/>
    </location>
</feature>
<evidence type="ECO:0000259" key="1">
    <source>
        <dbReference type="SMART" id="SM00382"/>
    </source>
</evidence>
<dbReference type="GO" id="GO:0031593">
    <property type="term" value="F:polyubiquitin modification-dependent protein binding"/>
    <property type="evidence" value="ECO:0007669"/>
    <property type="project" value="TreeGrafter"/>
</dbReference>
<dbReference type="PANTHER" id="PTHR23077:SF197">
    <property type="entry name" value="DIVISION CYCLE PROTEIN, PUTATIVE-RELATED"/>
    <property type="match status" value="1"/>
</dbReference>
<feature type="domain" description="AAA+ ATPase" evidence="1">
    <location>
        <begin position="480"/>
        <end position="628"/>
    </location>
</feature>
<dbReference type="EMBL" id="CZPT02000749">
    <property type="protein sequence ID" value="SCU67475.1"/>
    <property type="molecule type" value="Genomic_DNA"/>
</dbReference>
<dbReference type="SUPFAM" id="SSF52540">
    <property type="entry name" value="P-loop containing nucleoside triphosphate hydrolases"/>
    <property type="match status" value="2"/>
</dbReference>
<gene>
    <name evidence="2" type="ORF">TEOVI_000839700</name>
</gene>
<dbReference type="InterPro" id="IPR050168">
    <property type="entry name" value="AAA_ATPase_domain"/>
</dbReference>
<dbReference type="GeneID" id="92382331"/>
<proteinExistence type="predicted"/>
<dbReference type="GO" id="GO:0051301">
    <property type="term" value="P:cell division"/>
    <property type="evidence" value="ECO:0007669"/>
    <property type="project" value="UniProtKB-KW"/>
</dbReference>
<sequence length="715" mass="77325">MAYSGAGFLILRAQIAWWPPAAELHRHPLDPKRTFFSAITDGGVSIGAGKQFVSLSRLGKSVVLGGRPLMNCSSSPPCLQVYDPFSGMEITVAFKVEGGLTEGSKQCVLDVSTLREFVNDDRVRVTAAPLTAGVPFHQLQEFLQLDEGEEENDATCGEHHGGHRNHDNGFANRPGNYHSLFGDRYLGVALRHITHRLKCSPRPAVCSVLFSGEHGVGKTYAVRRLLELVPPVVDICGCPHLVERREMSIAALLLLSEQEAVATVQAVFTPPLVEAHHDSGNRVNGAEPCGVLLLVTLDRIDLLVSAANSLVALVTHQLCMVLDELQHGVGEGGGRIVVTLATAESTKSIPTALLARLGQRLVNLAHPTLPERLRFIRTTCNDADNLRSYSPCVLERAAEALSGRTAAELQAMKVDEVLQLLEREAALHRKHEPFAKNSVTDVPDEYRGLVGLSDIIREVEELVVWPLQQRKLLSRCGVQPQKGLVVYGPPGSGKTALLTRLARRLKSARVHVLLVDGLSLIEKEVGRTEKNIASLFAAARATSPTALFLDNIDSLAPPRGRETGEVSTTADRSLSTLLTEMDGIGGGHTGSDVPLVFVVAAASNPEALDAAISRPGRLDLHITLPLPTIEALQQHIVRRLVEAVEACDEAEAITADFIANVDAYVMRWLGRSPSATVADANDFVRHILLRVVVEPEGVPGAKDRLLECFTKVLPL</sequence>
<keyword evidence="2" id="KW-0132">Cell division</keyword>
<dbReference type="GO" id="GO:0030970">
    <property type="term" value="P:retrograde protein transport, ER to cytosol"/>
    <property type="evidence" value="ECO:0007669"/>
    <property type="project" value="TreeGrafter"/>
</dbReference>
<dbReference type="GO" id="GO:0016887">
    <property type="term" value="F:ATP hydrolysis activity"/>
    <property type="evidence" value="ECO:0007669"/>
    <property type="project" value="InterPro"/>
</dbReference>
<dbReference type="Pfam" id="PF00004">
    <property type="entry name" value="AAA"/>
    <property type="match status" value="1"/>
</dbReference>
<dbReference type="GO" id="GO:0005829">
    <property type="term" value="C:cytosol"/>
    <property type="evidence" value="ECO:0007669"/>
    <property type="project" value="TreeGrafter"/>
</dbReference>
<dbReference type="PANTHER" id="PTHR23077">
    <property type="entry name" value="AAA-FAMILY ATPASE"/>
    <property type="match status" value="1"/>
</dbReference>
<reference evidence="2" key="1">
    <citation type="submission" date="2016-09" db="EMBL/GenBank/DDBJ databases">
        <authorList>
            <person name="Hebert L."/>
            <person name="Moumen B."/>
        </authorList>
    </citation>
    <scope>NUCLEOTIDE SEQUENCE [LARGE SCALE GENOMIC DNA]</scope>
    <source>
        <strain evidence="2">OVI</strain>
    </source>
</reference>
<evidence type="ECO:0000313" key="3">
    <source>
        <dbReference type="Proteomes" id="UP000195570"/>
    </source>
</evidence>
<dbReference type="GO" id="GO:0051228">
    <property type="term" value="P:mitotic spindle disassembly"/>
    <property type="evidence" value="ECO:0007669"/>
    <property type="project" value="TreeGrafter"/>
</dbReference>
<dbReference type="FunFam" id="3.40.50.300:FF:001602">
    <property type="entry name" value="Cell division cycle protein-like protein"/>
    <property type="match status" value="1"/>
</dbReference>
<dbReference type="VEuPathDB" id="TriTrypDB:TEOVI_000839700"/>
<dbReference type="RefSeq" id="XP_067078786.1">
    <property type="nucleotide sequence ID" value="XM_067222685.1"/>
</dbReference>
<name>A0A1G4I6W3_TRYEQ</name>
<keyword evidence="3" id="KW-1185">Reference proteome</keyword>
<dbReference type="Gene3D" id="3.40.50.300">
    <property type="entry name" value="P-loop containing nucleotide triphosphate hydrolases"/>
    <property type="match status" value="2"/>
</dbReference>
<dbReference type="SMART" id="SM00382">
    <property type="entry name" value="AAA"/>
    <property type="match status" value="2"/>
</dbReference>
<dbReference type="InterPro" id="IPR003593">
    <property type="entry name" value="AAA+_ATPase"/>
</dbReference>
<dbReference type="GO" id="GO:0097352">
    <property type="term" value="P:autophagosome maturation"/>
    <property type="evidence" value="ECO:0007669"/>
    <property type="project" value="TreeGrafter"/>
</dbReference>
<dbReference type="InterPro" id="IPR027417">
    <property type="entry name" value="P-loop_NTPase"/>
</dbReference>
<dbReference type="GO" id="GO:0005524">
    <property type="term" value="F:ATP binding"/>
    <property type="evidence" value="ECO:0007669"/>
    <property type="project" value="InterPro"/>
</dbReference>